<accession>A0A382VJK6</accession>
<dbReference type="InterPro" id="IPR038404">
    <property type="entry name" value="TRAP_DctP_sf"/>
</dbReference>
<dbReference type="PANTHER" id="PTHR33376:SF7">
    <property type="entry name" value="C4-DICARBOXYLATE-BINDING PROTEIN DCTB"/>
    <property type="match status" value="1"/>
</dbReference>
<feature type="non-terminal residue" evidence="4">
    <location>
        <position position="229"/>
    </location>
</feature>
<protein>
    <recommendedName>
        <fullName evidence="5">SsuA/THI5-like domain-containing protein</fullName>
    </recommendedName>
</protein>
<gene>
    <name evidence="4" type="ORF">METZ01_LOCUS398925</name>
</gene>
<sequence>MNKHFRHVFTIVGAALLTMSSAWAGGIPETQVTVIGTNSAVRHAVIPEKRFWHETLPGLSGGKITANYNNMDLMGIKGFQVLRLLKAGVTDFGSTDVSKLAGDNAIFEGCDLAGLALDIETAFKICDAWKPAMDRVMQKNFNTKLLGTGANPPQVFWCRDPIKQLSDLKGRKIRVFNKTMSDFVNAVGGTTISMAFAEVVPALQRGVVDCAVTGTTSGNSAGWPEVSDF</sequence>
<dbReference type="Pfam" id="PF03480">
    <property type="entry name" value="DctP"/>
    <property type="match status" value="1"/>
</dbReference>
<dbReference type="AlphaFoldDB" id="A0A382VJK6"/>
<evidence type="ECO:0008006" key="5">
    <source>
        <dbReference type="Google" id="ProtNLM"/>
    </source>
</evidence>
<dbReference type="NCBIfam" id="NF037995">
    <property type="entry name" value="TRAP_S1"/>
    <property type="match status" value="1"/>
</dbReference>
<dbReference type="InterPro" id="IPR018389">
    <property type="entry name" value="DctP_fam"/>
</dbReference>
<dbReference type="Gene3D" id="3.40.190.170">
    <property type="entry name" value="Bacterial extracellular solute-binding protein, family 7"/>
    <property type="match status" value="1"/>
</dbReference>
<dbReference type="GO" id="GO:0055085">
    <property type="term" value="P:transmembrane transport"/>
    <property type="evidence" value="ECO:0007669"/>
    <property type="project" value="InterPro"/>
</dbReference>
<reference evidence="4" key="1">
    <citation type="submission" date="2018-05" db="EMBL/GenBank/DDBJ databases">
        <authorList>
            <person name="Lanie J.A."/>
            <person name="Ng W.-L."/>
            <person name="Kazmierczak K.M."/>
            <person name="Andrzejewski T.M."/>
            <person name="Davidsen T.M."/>
            <person name="Wayne K.J."/>
            <person name="Tettelin H."/>
            <person name="Glass J.I."/>
            <person name="Rusch D."/>
            <person name="Podicherti R."/>
            <person name="Tsui H.-C.T."/>
            <person name="Winkler M.E."/>
        </authorList>
    </citation>
    <scope>NUCLEOTIDE SEQUENCE</scope>
</reference>
<keyword evidence="3" id="KW-0732">Signal</keyword>
<dbReference type="PANTHER" id="PTHR33376">
    <property type="match status" value="1"/>
</dbReference>
<keyword evidence="2" id="KW-0813">Transport</keyword>
<organism evidence="4">
    <name type="scientific">marine metagenome</name>
    <dbReference type="NCBI Taxonomy" id="408172"/>
    <lineage>
        <taxon>unclassified sequences</taxon>
        <taxon>metagenomes</taxon>
        <taxon>ecological metagenomes</taxon>
    </lineage>
</organism>
<dbReference type="SUPFAM" id="SSF53850">
    <property type="entry name" value="Periplasmic binding protein-like II"/>
    <property type="match status" value="1"/>
</dbReference>
<evidence type="ECO:0000256" key="2">
    <source>
        <dbReference type="ARBA" id="ARBA00022448"/>
    </source>
</evidence>
<comment type="similarity">
    <text evidence="1">Belongs to the bacterial solute-binding protein 7 family.</text>
</comment>
<name>A0A382VJK6_9ZZZZ</name>
<dbReference type="EMBL" id="UINC01152086">
    <property type="protein sequence ID" value="SVD46071.1"/>
    <property type="molecule type" value="Genomic_DNA"/>
</dbReference>
<evidence type="ECO:0000256" key="3">
    <source>
        <dbReference type="ARBA" id="ARBA00022729"/>
    </source>
</evidence>
<evidence type="ECO:0000256" key="1">
    <source>
        <dbReference type="ARBA" id="ARBA00009023"/>
    </source>
</evidence>
<proteinExistence type="inferred from homology"/>
<evidence type="ECO:0000313" key="4">
    <source>
        <dbReference type="EMBL" id="SVD46071.1"/>
    </source>
</evidence>